<dbReference type="PROSITE" id="PS50808">
    <property type="entry name" value="ZF_BED"/>
    <property type="match status" value="1"/>
</dbReference>
<evidence type="ECO:0000256" key="3">
    <source>
        <dbReference type="ARBA" id="ARBA00022833"/>
    </source>
</evidence>
<feature type="domain" description="BED-type" evidence="6">
    <location>
        <begin position="21"/>
        <end position="79"/>
    </location>
</feature>
<evidence type="ECO:0000313" key="8">
    <source>
        <dbReference type="Proteomes" id="UP000015106"/>
    </source>
</evidence>
<feature type="compositionally biased region" description="Low complexity" evidence="5">
    <location>
        <begin position="133"/>
        <end position="144"/>
    </location>
</feature>
<organism evidence="7 8">
    <name type="scientific">Triticum urartu</name>
    <name type="common">Red wild einkorn</name>
    <name type="synonym">Crithodium urartu</name>
    <dbReference type="NCBI Taxonomy" id="4572"/>
    <lineage>
        <taxon>Eukaryota</taxon>
        <taxon>Viridiplantae</taxon>
        <taxon>Streptophyta</taxon>
        <taxon>Embryophyta</taxon>
        <taxon>Tracheophyta</taxon>
        <taxon>Spermatophyta</taxon>
        <taxon>Magnoliopsida</taxon>
        <taxon>Liliopsida</taxon>
        <taxon>Poales</taxon>
        <taxon>Poaceae</taxon>
        <taxon>BOP clade</taxon>
        <taxon>Pooideae</taxon>
        <taxon>Triticodae</taxon>
        <taxon>Triticeae</taxon>
        <taxon>Triticinae</taxon>
        <taxon>Triticum</taxon>
    </lineage>
</organism>
<dbReference type="EnsemblPlants" id="TuG1812G0500003538.01.T01">
    <property type="protein sequence ID" value="TuG1812G0500003538.01.T01.cds371591"/>
    <property type="gene ID" value="TuG1812G0500003538.01"/>
</dbReference>
<evidence type="ECO:0000256" key="2">
    <source>
        <dbReference type="ARBA" id="ARBA00022771"/>
    </source>
</evidence>
<sequence length="154" mass="16741">SLGVSSIASTVQGQAVVVNVKSKDPGWKYCICPDENKKNSLKCIYCHNVYTNGITRIKFHLANIPTSGVTPCLKVPADVKDEIIEYLTSKDNKKASRITEQKRIRCEVDLSHSEGESVSDEDGASNSVMLLNSTRGTTSKSSGGPMDKFCKLTP</sequence>
<dbReference type="GO" id="GO:0008270">
    <property type="term" value="F:zinc ion binding"/>
    <property type="evidence" value="ECO:0007669"/>
    <property type="project" value="UniProtKB-KW"/>
</dbReference>
<protein>
    <recommendedName>
        <fullName evidence="6">BED-type domain-containing protein</fullName>
    </recommendedName>
</protein>
<reference evidence="7" key="2">
    <citation type="submission" date="2018-03" db="EMBL/GenBank/DDBJ databases">
        <title>The Triticum urartu genome reveals the dynamic nature of wheat genome evolution.</title>
        <authorList>
            <person name="Ling H."/>
            <person name="Ma B."/>
            <person name="Shi X."/>
            <person name="Liu H."/>
            <person name="Dong L."/>
            <person name="Sun H."/>
            <person name="Cao Y."/>
            <person name="Gao Q."/>
            <person name="Zheng S."/>
            <person name="Li Y."/>
            <person name="Yu Y."/>
            <person name="Du H."/>
            <person name="Qi M."/>
            <person name="Li Y."/>
            <person name="Yu H."/>
            <person name="Cui Y."/>
            <person name="Wang N."/>
            <person name="Chen C."/>
            <person name="Wu H."/>
            <person name="Zhao Y."/>
            <person name="Zhang J."/>
            <person name="Li Y."/>
            <person name="Zhou W."/>
            <person name="Zhang B."/>
            <person name="Hu W."/>
            <person name="Eijk M."/>
            <person name="Tang J."/>
            <person name="Witsenboer H."/>
            <person name="Zhao S."/>
            <person name="Li Z."/>
            <person name="Zhang A."/>
            <person name="Wang D."/>
            <person name="Liang C."/>
        </authorList>
    </citation>
    <scope>NUCLEOTIDE SEQUENCE [LARGE SCALE GENOMIC DNA]</scope>
    <source>
        <strain evidence="7">cv. G1812</strain>
    </source>
</reference>
<dbReference type="PANTHER" id="PTHR46951">
    <property type="entry name" value="BED-TYPE DOMAIN-CONTAINING PROTEIN"/>
    <property type="match status" value="1"/>
</dbReference>
<reference evidence="8" key="1">
    <citation type="journal article" date="2013" name="Nature">
        <title>Draft genome of the wheat A-genome progenitor Triticum urartu.</title>
        <authorList>
            <person name="Ling H.Q."/>
            <person name="Zhao S."/>
            <person name="Liu D."/>
            <person name="Wang J."/>
            <person name="Sun H."/>
            <person name="Zhang C."/>
            <person name="Fan H."/>
            <person name="Li D."/>
            <person name="Dong L."/>
            <person name="Tao Y."/>
            <person name="Gao C."/>
            <person name="Wu H."/>
            <person name="Li Y."/>
            <person name="Cui Y."/>
            <person name="Guo X."/>
            <person name="Zheng S."/>
            <person name="Wang B."/>
            <person name="Yu K."/>
            <person name="Liang Q."/>
            <person name="Yang W."/>
            <person name="Lou X."/>
            <person name="Chen J."/>
            <person name="Feng M."/>
            <person name="Jian J."/>
            <person name="Zhang X."/>
            <person name="Luo G."/>
            <person name="Jiang Y."/>
            <person name="Liu J."/>
            <person name="Wang Z."/>
            <person name="Sha Y."/>
            <person name="Zhang B."/>
            <person name="Wu H."/>
            <person name="Tang D."/>
            <person name="Shen Q."/>
            <person name="Xue P."/>
            <person name="Zou S."/>
            <person name="Wang X."/>
            <person name="Liu X."/>
            <person name="Wang F."/>
            <person name="Yang Y."/>
            <person name="An X."/>
            <person name="Dong Z."/>
            <person name="Zhang K."/>
            <person name="Zhang X."/>
            <person name="Luo M.C."/>
            <person name="Dvorak J."/>
            <person name="Tong Y."/>
            <person name="Wang J."/>
            <person name="Yang H."/>
            <person name="Li Z."/>
            <person name="Wang D."/>
            <person name="Zhang A."/>
            <person name="Wang J."/>
        </authorList>
    </citation>
    <scope>NUCLEOTIDE SEQUENCE</scope>
    <source>
        <strain evidence="8">cv. G1812</strain>
    </source>
</reference>
<dbReference type="Proteomes" id="UP000015106">
    <property type="component" value="Chromosome 5"/>
</dbReference>
<reference evidence="7" key="3">
    <citation type="submission" date="2022-06" db="UniProtKB">
        <authorList>
            <consortium name="EnsemblPlants"/>
        </authorList>
    </citation>
    <scope>IDENTIFICATION</scope>
</reference>
<dbReference type="InterPro" id="IPR003656">
    <property type="entry name" value="Znf_BED"/>
</dbReference>
<evidence type="ECO:0000313" key="7">
    <source>
        <dbReference type="EnsemblPlants" id="TuG1812G0500003538.01.T01.cds371591"/>
    </source>
</evidence>
<dbReference type="AlphaFoldDB" id="A0A8R7ULK9"/>
<accession>A0A8R7ULK9</accession>
<evidence type="ECO:0000256" key="1">
    <source>
        <dbReference type="ARBA" id="ARBA00022723"/>
    </source>
</evidence>
<keyword evidence="2 4" id="KW-0863">Zinc-finger</keyword>
<keyword evidence="1" id="KW-0479">Metal-binding</keyword>
<dbReference type="Gramene" id="TuG1812G0500003538.01.T01">
    <property type="protein sequence ID" value="TuG1812G0500003538.01.T01.cds371591"/>
    <property type="gene ID" value="TuG1812G0500003538.01"/>
</dbReference>
<evidence type="ECO:0000259" key="6">
    <source>
        <dbReference type="PROSITE" id="PS50808"/>
    </source>
</evidence>
<dbReference type="Pfam" id="PF02892">
    <property type="entry name" value="zf-BED"/>
    <property type="match status" value="1"/>
</dbReference>
<evidence type="ECO:0000256" key="4">
    <source>
        <dbReference type="PROSITE-ProRule" id="PRU00027"/>
    </source>
</evidence>
<feature type="region of interest" description="Disordered" evidence="5">
    <location>
        <begin position="114"/>
        <end position="154"/>
    </location>
</feature>
<name>A0A8R7ULK9_TRIUA</name>
<evidence type="ECO:0000256" key="5">
    <source>
        <dbReference type="SAM" id="MobiDB-lite"/>
    </source>
</evidence>
<proteinExistence type="predicted"/>
<keyword evidence="8" id="KW-1185">Reference proteome</keyword>
<dbReference type="GO" id="GO:0003677">
    <property type="term" value="F:DNA binding"/>
    <property type="evidence" value="ECO:0007669"/>
    <property type="project" value="InterPro"/>
</dbReference>
<keyword evidence="3" id="KW-0862">Zinc</keyword>
<dbReference type="PANTHER" id="PTHR46951:SF2">
    <property type="entry name" value="BED-TYPE DOMAIN-CONTAINING PROTEIN"/>
    <property type="match status" value="1"/>
</dbReference>